<evidence type="ECO:0000313" key="2">
    <source>
        <dbReference type="Proteomes" id="UP000023152"/>
    </source>
</evidence>
<proteinExistence type="predicted"/>
<dbReference type="EMBL" id="ASPP01003474">
    <property type="protein sequence ID" value="ETO33345.1"/>
    <property type="molecule type" value="Genomic_DNA"/>
</dbReference>
<comment type="caution">
    <text evidence="1">The sequence shown here is derived from an EMBL/GenBank/DDBJ whole genome shotgun (WGS) entry which is preliminary data.</text>
</comment>
<organism evidence="1 2">
    <name type="scientific">Reticulomyxa filosa</name>
    <dbReference type="NCBI Taxonomy" id="46433"/>
    <lineage>
        <taxon>Eukaryota</taxon>
        <taxon>Sar</taxon>
        <taxon>Rhizaria</taxon>
        <taxon>Retaria</taxon>
        <taxon>Foraminifera</taxon>
        <taxon>Monothalamids</taxon>
        <taxon>Reticulomyxidae</taxon>
        <taxon>Reticulomyxa</taxon>
    </lineage>
</organism>
<dbReference type="AlphaFoldDB" id="X6P462"/>
<protein>
    <recommendedName>
        <fullName evidence="3">Caspase family p20 domain-containing protein</fullName>
    </recommendedName>
</protein>
<sequence>MLSNLLHKVYCYNNLIAHEKIFDTKTIKSIFNKHYIKLLKTKKNNYDALIFVWCGHGSIAAEGDTLVTSMIITLNYLKKYSNYLQMKYFMYIFNHGKFIIDSSDTDKGKGRLSKEIIQTTSTLIDMYFFIIIIFQKALKEKVKMEKYDQNTKNKVNTEVVLLSNKKYCFNKD</sequence>
<evidence type="ECO:0000313" key="1">
    <source>
        <dbReference type="EMBL" id="ETO33345.1"/>
    </source>
</evidence>
<dbReference type="Proteomes" id="UP000023152">
    <property type="component" value="Unassembled WGS sequence"/>
</dbReference>
<keyword evidence="2" id="KW-1185">Reference proteome</keyword>
<name>X6P462_RETFI</name>
<evidence type="ECO:0008006" key="3">
    <source>
        <dbReference type="Google" id="ProtNLM"/>
    </source>
</evidence>
<gene>
    <name evidence="1" type="ORF">RFI_03761</name>
</gene>
<reference evidence="1 2" key="1">
    <citation type="journal article" date="2013" name="Curr. Biol.">
        <title>The Genome of the Foraminiferan Reticulomyxa filosa.</title>
        <authorList>
            <person name="Glockner G."/>
            <person name="Hulsmann N."/>
            <person name="Schleicher M."/>
            <person name="Noegel A.A."/>
            <person name="Eichinger L."/>
            <person name="Gallinger C."/>
            <person name="Pawlowski J."/>
            <person name="Sierra R."/>
            <person name="Euteneuer U."/>
            <person name="Pillet L."/>
            <person name="Moustafa A."/>
            <person name="Platzer M."/>
            <person name="Groth M."/>
            <person name="Szafranski K."/>
            <person name="Schliwa M."/>
        </authorList>
    </citation>
    <scope>NUCLEOTIDE SEQUENCE [LARGE SCALE GENOMIC DNA]</scope>
</reference>
<accession>X6P462</accession>